<dbReference type="Proteomes" id="UP000002866">
    <property type="component" value="Chromosome 6"/>
</dbReference>
<dbReference type="PANTHER" id="PTHR13302">
    <property type="entry name" value="CONSERVED OLIGOMERIC GOLGI COMPLEX COMPONENT 3"/>
    <property type="match status" value="1"/>
</dbReference>
<protein>
    <recommendedName>
        <fullName evidence="3">Conserved oligomeric Golgi complex subunit 3</fullName>
    </recommendedName>
    <alternativeName>
        <fullName evidence="8">Component of oligomeric Golgi complex 3</fullName>
    </alternativeName>
</protein>
<dbReference type="GO" id="GO:0140312">
    <property type="term" value="F:cargo adaptor activity"/>
    <property type="evidence" value="ECO:0007669"/>
    <property type="project" value="EnsemblFungi"/>
</dbReference>
<reference evidence="12 13" key="1">
    <citation type="journal article" date="2011" name="Proc. Natl. Acad. Sci. U.S.A.">
        <title>Evolutionary erosion of yeast sex chromosomes by mating-type switching accidents.</title>
        <authorList>
            <person name="Gordon J.L."/>
            <person name="Armisen D."/>
            <person name="Proux-Wera E."/>
            <person name="Oheigeartaigh S.S."/>
            <person name="Byrne K.P."/>
            <person name="Wolfe K.H."/>
        </authorList>
    </citation>
    <scope>NUCLEOTIDE SEQUENCE [LARGE SCALE GENOMIC DNA]</scope>
    <source>
        <strain evidence="13">ATCC 34711 / CBS 6284 / DSM 70876 / NBRC 10599 / NRRL Y-10934 / UCD 77-7</strain>
    </source>
</reference>
<dbReference type="HOGENOM" id="CLU_011639_2_0_1"/>
<evidence type="ECO:0000256" key="3">
    <source>
        <dbReference type="ARBA" id="ARBA00020976"/>
    </source>
</evidence>
<dbReference type="Pfam" id="PF04136">
    <property type="entry name" value="COG3_N"/>
    <property type="match status" value="1"/>
</dbReference>
<dbReference type="GO" id="GO:0006888">
    <property type="term" value="P:endoplasmic reticulum to Golgi vesicle-mediated transport"/>
    <property type="evidence" value="ECO:0007669"/>
    <property type="project" value="EnsemblFungi"/>
</dbReference>
<dbReference type="GO" id="GO:0005801">
    <property type="term" value="C:cis-Golgi network"/>
    <property type="evidence" value="ECO:0007669"/>
    <property type="project" value="InterPro"/>
</dbReference>
<evidence type="ECO:0000256" key="2">
    <source>
        <dbReference type="ARBA" id="ARBA00009936"/>
    </source>
</evidence>
<evidence type="ECO:0000256" key="7">
    <source>
        <dbReference type="ARBA" id="ARBA00023136"/>
    </source>
</evidence>
<evidence type="ECO:0000256" key="4">
    <source>
        <dbReference type="ARBA" id="ARBA00022448"/>
    </source>
</evidence>
<evidence type="ECO:0000259" key="11">
    <source>
        <dbReference type="Pfam" id="PF20671"/>
    </source>
</evidence>
<dbReference type="RefSeq" id="XP_004181423.1">
    <property type="nucleotide sequence ID" value="XM_004181375.1"/>
</dbReference>
<dbReference type="OMA" id="DEFELWG"/>
<evidence type="ECO:0000256" key="5">
    <source>
        <dbReference type="ARBA" id="ARBA00022927"/>
    </source>
</evidence>
<proteinExistence type="inferred from homology"/>
<dbReference type="InterPro" id="IPR007265">
    <property type="entry name" value="COG_su3"/>
</dbReference>
<keyword evidence="6" id="KW-0333">Golgi apparatus</keyword>
<evidence type="ECO:0000256" key="6">
    <source>
        <dbReference type="ARBA" id="ARBA00023034"/>
    </source>
</evidence>
<keyword evidence="5" id="KW-0653">Protein transport</keyword>
<feature type="domain" description="Conserved oligomeric Golgi complex subunit 3 C-terminal" evidence="11">
    <location>
        <begin position="258"/>
        <end position="631"/>
    </location>
</feature>
<dbReference type="InParanoid" id="I2H6A2"/>
<gene>
    <name evidence="12" type="primary">TBLA0F03670</name>
    <name evidence="12" type="ORF">TBLA_0F03670</name>
</gene>
<evidence type="ECO:0000256" key="9">
    <source>
        <dbReference type="SAM" id="MobiDB-lite"/>
    </source>
</evidence>
<dbReference type="FunCoup" id="I2H6A2">
    <property type="interactions" value="786"/>
</dbReference>
<comment type="subcellular location">
    <subcellularLocation>
        <location evidence="1">Golgi apparatus membrane</location>
        <topology evidence="1">Peripheral membrane protein</topology>
    </subcellularLocation>
</comment>
<keyword evidence="4" id="KW-0813">Transport</keyword>
<organism evidence="12 13">
    <name type="scientific">Henningerozyma blattae (strain ATCC 34711 / CBS 6284 / DSM 70876 / NBRC 10599 / NRRL Y-10934 / UCD 77-7)</name>
    <name type="common">Yeast</name>
    <name type="synonym">Tetrapisispora blattae</name>
    <dbReference type="NCBI Taxonomy" id="1071380"/>
    <lineage>
        <taxon>Eukaryota</taxon>
        <taxon>Fungi</taxon>
        <taxon>Dikarya</taxon>
        <taxon>Ascomycota</taxon>
        <taxon>Saccharomycotina</taxon>
        <taxon>Saccharomycetes</taxon>
        <taxon>Saccharomycetales</taxon>
        <taxon>Saccharomycetaceae</taxon>
        <taxon>Henningerozyma</taxon>
    </lineage>
</organism>
<dbReference type="GO" id="GO:0000425">
    <property type="term" value="P:pexophagy"/>
    <property type="evidence" value="ECO:0007669"/>
    <property type="project" value="EnsemblFungi"/>
</dbReference>
<keyword evidence="13" id="KW-1185">Reference proteome</keyword>
<dbReference type="GO" id="GO:0032258">
    <property type="term" value="P:cytoplasm to vacuole targeting by the Cvt pathway"/>
    <property type="evidence" value="ECO:0007669"/>
    <property type="project" value="EnsemblFungi"/>
</dbReference>
<evidence type="ECO:0000313" key="13">
    <source>
        <dbReference type="Proteomes" id="UP000002866"/>
    </source>
</evidence>
<dbReference type="GO" id="GO:0000301">
    <property type="term" value="P:retrograde transport, vesicle recycling within Golgi"/>
    <property type="evidence" value="ECO:0007669"/>
    <property type="project" value="EnsemblFungi"/>
</dbReference>
<evidence type="ECO:0000313" key="12">
    <source>
        <dbReference type="EMBL" id="CCH61904.1"/>
    </source>
</evidence>
<evidence type="ECO:0000259" key="10">
    <source>
        <dbReference type="Pfam" id="PF04136"/>
    </source>
</evidence>
<name>I2H6A2_HENB6</name>
<dbReference type="GO" id="GO:0007030">
    <property type="term" value="P:Golgi organization"/>
    <property type="evidence" value="ECO:0007669"/>
    <property type="project" value="TreeGrafter"/>
</dbReference>
<dbReference type="Pfam" id="PF20671">
    <property type="entry name" value="COG3_C"/>
    <property type="match status" value="1"/>
</dbReference>
<dbReference type="PANTHER" id="PTHR13302:SF8">
    <property type="entry name" value="CONSERVED OLIGOMERIC GOLGI COMPLEX SUBUNIT 3"/>
    <property type="match status" value="1"/>
</dbReference>
<dbReference type="InterPro" id="IPR048320">
    <property type="entry name" value="COG3_N"/>
</dbReference>
<dbReference type="KEGG" id="tbl:TBLA_0F03670"/>
<accession>I2H6A2</accession>
<dbReference type="OrthoDB" id="296793at2759"/>
<dbReference type="AlphaFoldDB" id="I2H6A2"/>
<dbReference type="STRING" id="1071380.I2H6A2"/>
<keyword evidence="7" id="KW-0472">Membrane</keyword>
<dbReference type="GO" id="GO:0000139">
    <property type="term" value="C:Golgi membrane"/>
    <property type="evidence" value="ECO:0007669"/>
    <property type="project" value="UniProtKB-SubCell"/>
</dbReference>
<feature type="region of interest" description="Disordered" evidence="9">
    <location>
        <begin position="645"/>
        <end position="675"/>
    </location>
</feature>
<dbReference type="GeneID" id="14497013"/>
<dbReference type="EMBL" id="HE806321">
    <property type="protein sequence ID" value="CCH61904.1"/>
    <property type="molecule type" value="Genomic_DNA"/>
</dbReference>
<feature type="region of interest" description="Disordered" evidence="9">
    <location>
        <begin position="61"/>
        <end position="81"/>
    </location>
</feature>
<evidence type="ECO:0000256" key="8">
    <source>
        <dbReference type="ARBA" id="ARBA00031339"/>
    </source>
</evidence>
<sequence>MPRARRDSLVQSIASASNTGTTKTQTLPGLLEDSYLLDQLQKLSLVIDNKDWNTIEENEVSSITAESSTTDEKAYSEPNKNHSNKYSAYTTYLEQLDSNIYNYNLVLNQTILVENQLTSIIDKFNDVKTDTTNFIEIINNVNNEYSKLNKINQDIPAILNHFEILEPIMRRLKNSSSSLKIVQRDSFKTMLKNIESSLVFLELNKNFKDYEIYRIKFKQCLIRCIELITNYSVTLLKNNFNEINLKLSKKDINSVTKDALFYNKFSIISLNFNDQIKEIFQRLQNPNLERYFDEISSLLNQCFDNYFQLRHKLLSTVIYDFLSESYKDSNINLVKFIQSYKTFFQQLCNDEFNLFIKFFPLNDISKLKINQWFIHKLCDPLYDNCRIKILKEVDIPTLCDSISLFTQYYEFEEGSDEYNKKFQNIKFDKIFEQILNKIQTRLILRTQIYIENFIINYKPTLDNFTITHNAHNNSSKNTSILKDPLVKLYLNNLKSNNLRSNTNTSMGLKNERIVSAGNNSTNDDENTVLLEEKISSYYPPLIMSLALLSKIYEMVNSIVFDDLAHHIVHDCIVSLRKAFNFLQNITANKKDIDQLDIKLSMLRNLLMLRDQIQNFNIEYTVNETYLDFSGVEEFFNSFSSNNTNHNNLSESQNNSGTNLKSFNNNSKSTSNTNLKHNDSSVSMLTMARDLVPKVVNNMVDARTELINELRVVIKDFTDSCTHDIIKDSFTLTKLADTTFNSMTLQKNVETTLPIIFEKICKYIDDNDIVINLMDAIQLVLIQSYNEFFELITSKAENNQIDKSKITEIMDSDVFFEFVNTINSKLTNSNI</sequence>
<evidence type="ECO:0000256" key="1">
    <source>
        <dbReference type="ARBA" id="ARBA00004395"/>
    </source>
</evidence>
<dbReference type="InterPro" id="IPR048685">
    <property type="entry name" value="COG3_C"/>
</dbReference>
<dbReference type="eggNOG" id="KOG2604">
    <property type="taxonomic scope" value="Eukaryota"/>
</dbReference>
<feature type="compositionally biased region" description="Low complexity" evidence="9">
    <location>
        <begin position="645"/>
        <end position="674"/>
    </location>
</feature>
<dbReference type="GO" id="GO:0017119">
    <property type="term" value="C:Golgi transport complex"/>
    <property type="evidence" value="ECO:0007669"/>
    <property type="project" value="EnsemblFungi"/>
</dbReference>
<comment type="similarity">
    <text evidence="2">Belongs to the COG3 family.</text>
</comment>
<feature type="domain" description="Conserved oligomeric Golgi complex subunit 3 N-terminal" evidence="10">
    <location>
        <begin position="91"/>
        <end position="238"/>
    </location>
</feature>